<reference evidence="3" key="1">
    <citation type="submission" date="2016-10" db="EMBL/GenBank/DDBJ databases">
        <authorList>
            <person name="Varghese N."/>
            <person name="Submissions S."/>
        </authorList>
    </citation>
    <scope>NUCLEOTIDE SEQUENCE [LARGE SCALE GENOMIC DNA]</scope>
    <source>
        <strain evidence="3">CGMCC 1.11014</strain>
    </source>
</reference>
<keyword evidence="3" id="KW-1185">Reference proteome</keyword>
<gene>
    <name evidence="2" type="ORF">SAMN05216552_1008134</name>
</gene>
<dbReference type="OrthoDB" id="8756031at2"/>
<accession>A0A1I7IM01</accession>
<evidence type="ECO:0008006" key="4">
    <source>
        <dbReference type="Google" id="ProtNLM"/>
    </source>
</evidence>
<feature type="signal peptide" evidence="1">
    <location>
        <begin position="1"/>
        <end position="23"/>
    </location>
</feature>
<dbReference type="RefSeq" id="WP_093555598.1">
    <property type="nucleotide sequence ID" value="NZ_FPBO01000008.1"/>
</dbReference>
<evidence type="ECO:0000256" key="1">
    <source>
        <dbReference type="SAM" id="SignalP"/>
    </source>
</evidence>
<sequence>MPSHARPLLAALILLAAAGAAPAQDAPIPTVNVPYTRDPVDKSYRKMLRGMDRYQRDIALAPRSTLRFQVLPRLPTVKLDGVTLQVKGDSVTLPVAMAQDHSFTLERNPQAVREDAALVANRKTSSMTWRAMVRSAGVPEGMRRLGDLRLECLVGMESGLVSNNSRLFSWLSDLLADADQVCADRDGNYLQFSDRPLFGVTLRHGGRAETLPFRALYAGGTQTPDTLPYCDCQVLLDRTYYAPIWDRGWPDDTLIGFEYMDDPAEGAPPVAGKDEARARLGPPAMAVRFDSGHEVWMYEHPPARRVPPLPDGRPQKAEQVLLFGPGGEALKARRREP</sequence>
<organism evidence="2 3">
    <name type="scientific">Pseudoduganella namucuonensis</name>
    <dbReference type="NCBI Taxonomy" id="1035707"/>
    <lineage>
        <taxon>Bacteria</taxon>
        <taxon>Pseudomonadati</taxon>
        <taxon>Pseudomonadota</taxon>
        <taxon>Betaproteobacteria</taxon>
        <taxon>Burkholderiales</taxon>
        <taxon>Oxalobacteraceae</taxon>
        <taxon>Telluria group</taxon>
        <taxon>Pseudoduganella</taxon>
    </lineage>
</organism>
<dbReference type="STRING" id="1035707.SAMN05216552_1008134"/>
<name>A0A1I7IM01_9BURK</name>
<dbReference type="AlphaFoldDB" id="A0A1I7IM01"/>
<feature type="chain" id="PRO_5011751575" description="DUF2092 domain-containing protein" evidence="1">
    <location>
        <begin position="24"/>
        <end position="337"/>
    </location>
</feature>
<protein>
    <recommendedName>
        <fullName evidence="4">DUF2092 domain-containing protein</fullName>
    </recommendedName>
</protein>
<keyword evidence="1" id="KW-0732">Signal</keyword>
<dbReference type="EMBL" id="FPBO01000008">
    <property type="protein sequence ID" value="SFU73928.1"/>
    <property type="molecule type" value="Genomic_DNA"/>
</dbReference>
<proteinExistence type="predicted"/>
<evidence type="ECO:0000313" key="3">
    <source>
        <dbReference type="Proteomes" id="UP000199391"/>
    </source>
</evidence>
<dbReference type="Proteomes" id="UP000199391">
    <property type="component" value="Unassembled WGS sequence"/>
</dbReference>
<evidence type="ECO:0000313" key="2">
    <source>
        <dbReference type="EMBL" id="SFU73928.1"/>
    </source>
</evidence>